<reference evidence="1 2" key="1">
    <citation type="submission" date="2020-03" db="EMBL/GenBank/DDBJ databases">
        <title>Draft genome sequence of environmentally isolated violet-colored cultures.</title>
        <authorList>
            <person name="Wilson H.S."/>
        </authorList>
    </citation>
    <scope>NUCLEOTIDE SEQUENCE [LARGE SCALE GENOMIC DNA]</scope>
    <source>
        <strain evidence="1 2">HSC-16F04</strain>
    </source>
</reference>
<dbReference type="Proteomes" id="UP000712570">
    <property type="component" value="Unassembled WGS sequence"/>
</dbReference>
<organism evidence="1 2">
    <name type="scientific">Iodobacter violaceini</name>
    <dbReference type="NCBI Taxonomy" id="3044271"/>
    <lineage>
        <taxon>Bacteria</taxon>
        <taxon>Pseudomonadati</taxon>
        <taxon>Pseudomonadota</taxon>
        <taxon>Betaproteobacteria</taxon>
        <taxon>Neisseriales</taxon>
        <taxon>Chitinibacteraceae</taxon>
        <taxon>Iodobacter</taxon>
    </lineage>
</organism>
<comment type="caution">
    <text evidence="1">The sequence shown here is derived from an EMBL/GenBank/DDBJ whole genome shotgun (WGS) entry which is preliminary data.</text>
</comment>
<dbReference type="EMBL" id="JAAOLX010000011">
    <property type="protein sequence ID" value="NHQ88115.1"/>
    <property type="molecule type" value="Genomic_DNA"/>
</dbReference>
<keyword evidence="2" id="KW-1185">Reference proteome</keyword>
<name>A0ABX0KTV7_9NEIS</name>
<evidence type="ECO:0000313" key="2">
    <source>
        <dbReference type="Proteomes" id="UP000712570"/>
    </source>
</evidence>
<sequence length="123" mass="13591">MQALVSLPNQALTLIDCIFLKIVSLLLHHFVSVCAAARGRTIPATPLPVNTLVAIKYKKQGKRLILKQSNKQETLTRCYLTGSAHTQNLAAQSKQAALKAACFNFQRFIRLNQQVFGASRPKS</sequence>
<gene>
    <name evidence="1" type="ORF">HA050_18575</name>
</gene>
<accession>A0ABX0KTV7</accession>
<evidence type="ECO:0000313" key="1">
    <source>
        <dbReference type="EMBL" id="NHQ88115.1"/>
    </source>
</evidence>
<proteinExistence type="predicted"/>
<protein>
    <submittedName>
        <fullName evidence="1">Uncharacterized protein</fullName>
    </submittedName>
</protein>